<reference evidence="1 2" key="1">
    <citation type="journal article" date="2019" name="Commun. Biol.">
        <title>The bagworm genome reveals a unique fibroin gene that provides high tensile strength.</title>
        <authorList>
            <person name="Kono N."/>
            <person name="Nakamura H."/>
            <person name="Ohtoshi R."/>
            <person name="Tomita M."/>
            <person name="Numata K."/>
            <person name="Arakawa K."/>
        </authorList>
    </citation>
    <scope>NUCLEOTIDE SEQUENCE [LARGE SCALE GENOMIC DNA]</scope>
</reference>
<keyword evidence="2" id="KW-1185">Reference proteome</keyword>
<proteinExistence type="predicted"/>
<name>A0A4C1SZ78_EUMVA</name>
<comment type="caution">
    <text evidence="1">The sequence shown here is derived from an EMBL/GenBank/DDBJ whole genome shotgun (WGS) entry which is preliminary data.</text>
</comment>
<evidence type="ECO:0000313" key="1">
    <source>
        <dbReference type="EMBL" id="GBP06488.1"/>
    </source>
</evidence>
<dbReference type="EMBL" id="BGZK01004043">
    <property type="protein sequence ID" value="GBP06488.1"/>
    <property type="molecule type" value="Genomic_DNA"/>
</dbReference>
<gene>
    <name evidence="1" type="ORF">EVAR_99576_1</name>
</gene>
<dbReference type="Proteomes" id="UP000299102">
    <property type="component" value="Unassembled WGS sequence"/>
</dbReference>
<evidence type="ECO:0000313" key="2">
    <source>
        <dbReference type="Proteomes" id="UP000299102"/>
    </source>
</evidence>
<accession>A0A4C1SZ78</accession>
<organism evidence="1 2">
    <name type="scientific">Eumeta variegata</name>
    <name type="common">Bagworm moth</name>
    <name type="synonym">Eumeta japonica</name>
    <dbReference type="NCBI Taxonomy" id="151549"/>
    <lineage>
        <taxon>Eukaryota</taxon>
        <taxon>Metazoa</taxon>
        <taxon>Ecdysozoa</taxon>
        <taxon>Arthropoda</taxon>
        <taxon>Hexapoda</taxon>
        <taxon>Insecta</taxon>
        <taxon>Pterygota</taxon>
        <taxon>Neoptera</taxon>
        <taxon>Endopterygota</taxon>
        <taxon>Lepidoptera</taxon>
        <taxon>Glossata</taxon>
        <taxon>Ditrysia</taxon>
        <taxon>Tineoidea</taxon>
        <taxon>Psychidae</taxon>
        <taxon>Oiketicinae</taxon>
        <taxon>Eumeta</taxon>
    </lineage>
</organism>
<protein>
    <submittedName>
        <fullName evidence="1">Uncharacterized protein</fullName>
    </submittedName>
</protein>
<dbReference type="AlphaFoldDB" id="A0A4C1SZ78"/>
<sequence>MQTDVFVNLRRFFVPSTQLDSGSRIVDETSASYQKAPGSIITTGGLAAEFLTRVEFNTLSRRSSFAIRTFSKILHPIKRLCSHVWQPAIALVMSITPIAVGMNRVH</sequence>